<keyword evidence="4" id="KW-0249">Electron transport</keyword>
<keyword evidence="2" id="KW-0004">4Fe-4S</keyword>
<feature type="transmembrane region" description="Helical" evidence="7">
    <location>
        <begin position="82"/>
        <end position="100"/>
    </location>
</feature>
<dbReference type="GO" id="GO:0046872">
    <property type="term" value="F:metal ion binding"/>
    <property type="evidence" value="ECO:0007669"/>
    <property type="project" value="UniProtKB-KW"/>
</dbReference>
<dbReference type="InterPro" id="IPR051684">
    <property type="entry name" value="Electron_Trans/Redox"/>
</dbReference>
<dbReference type="InterPro" id="IPR017900">
    <property type="entry name" value="4Fe4S_Fe_S_CS"/>
</dbReference>
<feature type="domain" description="4Fe-4S ferredoxin-type" evidence="8">
    <location>
        <begin position="185"/>
        <end position="211"/>
    </location>
</feature>
<dbReference type="SUPFAM" id="SSF54862">
    <property type="entry name" value="4Fe-4S ferredoxins"/>
    <property type="match status" value="1"/>
</dbReference>
<evidence type="ECO:0000313" key="10">
    <source>
        <dbReference type="Proteomes" id="UP000030016"/>
    </source>
</evidence>
<evidence type="ECO:0000259" key="8">
    <source>
        <dbReference type="PROSITE" id="PS51379"/>
    </source>
</evidence>
<organism evidence="9 10">
    <name type="scientific">Clostridium novyi A str. 4570</name>
    <dbReference type="NCBI Taxonomy" id="1444290"/>
    <lineage>
        <taxon>Bacteria</taxon>
        <taxon>Bacillati</taxon>
        <taxon>Bacillota</taxon>
        <taxon>Clostridia</taxon>
        <taxon>Eubacteriales</taxon>
        <taxon>Clostridiaceae</taxon>
        <taxon>Clostridium</taxon>
    </lineage>
</organism>
<evidence type="ECO:0000256" key="3">
    <source>
        <dbReference type="ARBA" id="ARBA00022723"/>
    </source>
</evidence>
<protein>
    <submittedName>
        <fullName evidence="9">(Fe-S)-binding protein</fullName>
    </submittedName>
</protein>
<dbReference type="Proteomes" id="UP000030016">
    <property type="component" value="Unassembled WGS sequence"/>
</dbReference>
<keyword evidence="5" id="KW-0408">Iron</keyword>
<accession>A0AA88ZTS6</accession>
<sequence length="211" mass="24172">MGLRLWKKYSFIILLIVISAGFFNTKIAIVAIMCMLGPIVLAIMGKGRFWCGNICPRGSFYDSVLKKFSNKRPVPRVLKSRVFRLAVIVFMFYMFGKGVYKNWGNADGVGLVFYRMIVITTLVGIFLSMFYNHRSWCNFCPMGTIAAFISRFKRNRKTLKVNSSCMSCKLCQRECPMGIVPYDYKGNILSHVDCIQCGECMRNCPKSSIRY</sequence>
<dbReference type="Pfam" id="PF12801">
    <property type="entry name" value="Fer4_5"/>
    <property type="match status" value="2"/>
</dbReference>
<dbReference type="AlphaFoldDB" id="A0AA88ZTS6"/>
<comment type="caution">
    <text evidence="9">The sequence shown here is derived from an EMBL/GenBank/DDBJ whole genome shotgun (WGS) entry which is preliminary data.</text>
</comment>
<feature type="transmembrane region" description="Helical" evidence="7">
    <location>
        <begin position="112"/>
        <end position="132"/>
    </location>
</feature>
<dbReference type="Pfam" id="PF13187">
    <property type="entry name" value="Fer4_9"/>
    <property type="match status" value="1"/>
</dbReference>
<evidence type="ECO:0000256" key="1">
    <source>
        <dbReference type="ARBA" id="ARBA00022448"/>
    </source>
</evidence>
<evidence type="ECO:0000256" key="2">
    <source>
        <dbReference type="ARBA" id="ARBA00022485"/>
    </source>
</evidence>
<keyword evidence="7" id="KW-0812">Transmembrane</keyword>
<keyword evidence="1" id="KW-0813">Transport</keyword>
<keyword evidence="3" id="KW-0479">Metal-binding</keyword>
<proteinExistence type="predicted"/>
<keyword evidence="6" id="KW-0411">Iron-sulfur</keyword>
<evidence type="ECO:0000256" key="7">
    <source>
        <dbReference type="SAM" id="Phobius"/>
    </source>
</evidence>
<dbReference type="Gene3D" id="3.30.70.20">
    <property type="match status" value="1"/>
</dbReference>
<dbReference type="InterPro" id="IPR017896">
    <property type="entry name" value="4Fe4S_Fe-S-bd"/>
</dbReference>
<dbReference type="GO" id="GO:0005886">
    <property type="term" value="C:plasma membrane"/>
    <property type="evidence" value="ECO:0007669"/>
    <property type="project" value="TreeGrafter"/>
</dbReference>
<dbReference type="EMBL" id="JDRX01000022">
    <property type="protein sequence ID" value="KGN01198.1"/>
    <property type="molecule type" value="Genomic_DNA"/>
</dbReference>
<dbReference type="PROSITE" id="PS00198">
    <property type="entry name" value="4FE4S_FER_1"/>
    <property type="match status" value="2"/>
</dbReference>
<feature type="domain" description="4Fe-4S ferredoxin-type" evidence="8">
    <location>
        <begin position="157"/>
        <end position="183"/>
    </location>
</feature>
<name>A0AA88ZTS6_CLONO</name>
<evidence type="ECO:0000256" key="4">
    <source>
        <dbReference type="ARBA" id="ARBA00022982"/>
    </source>
</evidence>
<evidence type="ECO:0000256" key="5">
    <source>
        <dbReference type="ARBA" id="ARBA00023004"/>
    </source>
</evidence>
<keyword evidence="7" id="KW-0472">Membrane</keyword>
<evidence type="ECO:0000256" key="6">
    <source>
        <dbReference type="ARBA" id="ARBA00023014"/>
    </source>
</evidence>
<reference evidence="9 10" key="1">
    <citation type="submission" date="2014-01" db="EMBL/GenBank/DDBJ databases">
        <title>Plasmidome dynamics in the species complex Clostridium novyi sensu lato converts strains of independent lineages into distinctly different pathogens.</title>
        <authorList>
            <person name="Skarin H."/>
            <person name="Segerman B."/>
        </authorList>
    </citation>
    <scope>NUCLEOTIDE SEQUENCE [LARGE SCALE GENOMIC DNA]</scope>
    <source>
        <strain evidence="9 10">4570</strain>
    </source>
</reference>
<feature type="transmembrane region" description="Helical" evidence="7">
    <location>
        <begin position="12"/>
        <end position="43"/>
    </location>
</feature>
<dbReference type="RefSeq" id="WP_039250388.1">
    <property type="nucleotide sequence ID" value="NZ_JDRX01000022.1"/>
</dbReference>
<evidence type="ECO:0000313" key="9">
    <source>
        <dbReference type="EMBL" id="KGN01198.1"/>
    </source>
</evidence>
<dbReference type="PANTHER" id="PTHR30176:SF3">
    <property type="entry name" value="FERREDOXIN-TYPE PROTEIN NAPH"/>
    <property type="match status" value="1"/>
</dbReference>
<gene>
    <name evidence="9" type="ORF">Z969_08575</name>
</gene>
<dbReference type="GO" id="GO:0051539">
    <property type="term" value="F:4 iron, 4 sulfur cluster binding"/>
    <property type="evidence" value="ECO:0007669"/>
    <property type="project" value="UniProtKB-KW"/>
</dbReference>
<dbReference type="PROSITE" id="PS51379">
    <property type="entry name" value="4FE4S_FER_2"/>
    <property type="match status" value="2"/>
</dbReference>
<keyword evidence="7" id="KW-1133">Transmembrane helix</keyword>
<dbReference type="PANTHER" id="PTHR30176">
    <property type="entry name" value="FERREDOXIN-TYPE PROTEIN NAPH"/>
    <property type="match status" value="1"/>
</dbReference>